<evidence type="ECO:0008006" key="8">
    <source>
        <dbReference type="Google" id="ProtNLM"/>
    </source>
</evidence>
<dbReference type="EMBL" id="JSCE01000251">
    <property type="protein sequence ID" value="KHM47256.1"/>
    <property type="molecule type" value="Genomic_DNA"/>
</dbReference>
<dbReference type="InterPro" id="IPR019734">
    <property type="entry name" value="TPR_rpt"/>
</dbReference>
<keyword evidence="5" id="KW-0732">Signal</keyword>
<reference evidence="6 7" key="1">
    <citation type="journal article" date="2013" name="PLoS ONE">
        <title>Identification and characterization of three novel lipases belonging to families II and V from Anaerovibrio lipolyticus 5ST.</title>
        <authorList>
            <person name="Prive F."/>
            <person name="Kaderbhai N.N."/>
            <person name="Girdwood S."/>
            <person name="Worgan H.J."/>
            <person name="Pinloche E."/>
            <person name="Scollan N.D."/>
            <person name="Huws S.A."/>
            <person name="Newbold C.J."/>
        </authorList>
    </citation>
    <scope>NUCLEOTIDE SEQUENCE [LARGE SCALE GENOMIC DNA]</scope>
    <source>
        <strain evidence="6 7">5S</strain>
    </source>
</reference>
<evidence type="ECO:0000256" key="2">
    <source>
        <dbReference type="ARBA" id="ARBA00022803"/>
    </source>
</evidence>
<comment type="caution">
    <text evidence="6">The sequence shown here is derived from an EMBL/GenBank/DDBJ whole genome shotgun (WGS) entry which is preliminary data.</text>
</comment>
<dbReference type="Proteomes" id="UP000030993">
    <property type="component" value="Unassembled WGS sequence"/>
</dbReference>
<keyword evidence="1" id="KW-0677">Repeat</keyword>
<organism evidence="6 7">
    <name type="scientific">Anaerovibrio lipolyticus</name>
    <dbReference type="NCBI Taxonomy" id="82374"/>
    <lineage>
        <taxon>Bacteria</taxon>
        <taxon>Bacillati</taxon>
        <taxon>Bacillota</taxon>
        <taxon>Negativicutes</taxon>
        <taxon>Selenomonadales</taxon>
        <taxon>Selenomonadaceae</taxon>
        <taxon>Anaerovibrio</taxon>
    </lineage>
</organism>
<dbReference type="STRING" id="82374.NZ47_13600"/>
<evidence type="ECO:0000313" key="7">
    <source>
        <dbReference type="Proteomes" id="UP000030993"/>
    </source>
</evidence>
<dbReference type="eggNOG" id="COG0457">
    <property type="taxonomic scope" value="Bacteria"/>
</dbReference>
<gene>
    <name evidence="6" type="ORF">NZ47_13600</name>
</gene>
<dbReference type="RefSeq" id="WP_039212139.1">
    <property type="nucleotide sequence ID" value="NZ_JSCE01000251.1"/>
</dbReference>
<keyword evidence="4" id="KW-0175">Coiled coil</keyword>
<dbReference type="Pfam" id="PF13414">
    <property type="entry name" value="TPR_11"/>
    <property type="match status" value="1"/>
</dbReference>
<feature type="signal peptide" evidence="5">
    <location>
        <begin position="1"/>
        <end position="23"/>
    </location>
</feature>
<feature type="repeat" description="TPR" evidence="3">
    <location>
        <begin position="250"/>
        <end position="283"/>
    </location>
</feature>
<proteinExistence type="predicted"/>
<dbReference type="AlphaFoldDB" id="A0A0B2JLM2"/>
<dbReference type="PANTHER" id="PTHR44858">
    <property type="entry name" value="TETRATRICOPEPTIDE REPEAT PROTEIN 6"/>
    <property type="match status" value="1"/>
</dbReference>
<evidence type="ECO:0000256" key="4">
    <source>
        <dbReference type="SAM" id="Coils"/>
    </source>
</evidence>
<dbReference type="PROSITE" id="PS50293">
    <property type="entry name" value="TPR_REGION"/>
    <property type="match status" value="1"/>
</dbReference>
<dbReference type="InterPro" id="IPR050498">
    <property type="entry name" value="Ycf3"/>
</dbReference>
<dbReference type="PANTHER" id="PTHR44858:SF1">
    <property type="entry name" value="UDP-N-ACETYLGLUCOSAMINE--PEPTIDE N-ACETYLGLUCOSAMINYLTRANSFERASE SPINDLY-RELATED"/>
    <property type="match status" value="1"/>
</dbReference>
<keyword evidence="7" id="KW-1185">Reference proteome</keyword>
<name>A0A0B2JLM2_9FIRM</name>
<protein>
    <recommendedName>
        <fullName evidence="8">Tetratricopeptide repeat protein</fullName>
    </recommendedName>
</protein>
<feature type="chain" id="PRO_5002090125" description="Tetratricopeptide repeat protein" evidence="5">
    <location>
        <begin position="24"/>
        <end position="645"/>
    </location>
</feature>
<dbReference type="Gene3D" id="1.25.40.10">
    <property type="entry name" value="Tetratricopeptide repeat domain"/>
    <property type="match status" value="2"/>
</dbReference>
<evidence type="ECO:0000256" key="5">
    <source>
        <dbReference type="SAM" id="SignalP"/>
    </source>
</evidence>
<evidence type="ECO:0000256" key="3">
    <source>
        <dbReference type="PROSITE-ProRule" id="PRU00339"/>
    </source>
</evidence>
<sequence length="645" mass="74829">MKLRKILAVLWAVLLLLVGTCYAENTEDPIIAYIDYGYYRLNMPSVKKVEYYGYSFIECSYTRHLEQMLPYGIPYVTQSGPYYAWFDPLNNKMLYLDESQPNADKNWYDMSYLKDIGGESQYAYNAIRDSFPNLCEEVLTDNQLASEKYGNEISKAIAAQKDEDWKTEYNSLKQAYDKGCQSQGILRDLAESAWKSGDYDTAIEWAGKRIEMNPSGDAYNTRAWWYYLLGQNDKALEDAEWAVFKDKNYAYILDTRGSIYYELGQYDKAIADFNAAIKLDDKFAHAYFYRSKCYEALGNKDKSNADYKQAKKYDNEIIDDKTVFANQQSQMVAKNQLAHQQKLNKYKDTLKKLNDAVYVCNNASQFPKRTVFDSANAIIIDTEKIKYDEGEEFYQEVIPQEVRNNYENGVYQQQYEQLKAEVEAEEAAAAAAVAVNEPQIAAAPVRRTTYACNSECDAIAQNPSSRHNLRDELWESLHPDRFQHSKTVADAAAYWSNNVIYYCSYKEWKLEMPENINYTRNQLQRNNVTDYGTYVIVTESPTEKYHYICFDFNFDTNTFYIYDNKTKKHDYSLIFVKDPSNGRPLAHLVNISGQKGNFGDGFVDWTERDYSDNVEAFFARNVVDFVPTLQTDGFRLFLQYSGVLF</sequence>
<dbReference type="SMART" id="SM00028">
    <property type="entry name" value="TPR"/>
    <property type="match status" value="3"/>
</dbReference>
<evidence type="ECO:0000313" key="6">
    <source>
        <dbReference type="EMBL" id="KHM47256.1"/>
    </source>
</evidence>
<dbReference type="SUPFAM" id="SSF48452">
    <property type="entry name" value="TPR-like"/>
    <property type="match status" value="1"/>
</dbReference>
<accession>A0A0B2JLM2</accession>
<feature type="coiled-coil region" evidence="4">
    <location>
        <begin position="408"/>
        <end position="435"/>
    </location>
</feature>
<dbReference type="PROSITE" id="PS50005">
    <property type="entry name" value="TPR"/>
    <property type="match status" value="1"/>
</dbReference>
<evidence type="ECO:0000256" key="1">
    <source>
        <dbReference type="ARBA" id="ARBA00022737"/>
    </source>
</evidence>
<keyword evidence="2 3" id="KW-0802">TPR repeat</keyword>
<dbReference type="InterPro" id="IPR011990">
    <property type="entry name" value="TPR-like_helical_dom_sf"/>
</dbReference>